<gene>
    <name evidence="6" type="ORF">FKR81_18660</name>
</gene>
<accession>A0A563ESJ0</accession>
<protein>
    <submittedName>
        <fullName evidence="6">Glycoside hydrolase family 5 protein</fullName>
    </submittedName>
</protein>
<dbReference type="AlphaFoldDB" id="A0A563ESJ0"/>
<dbReference type="Proteomes" id="UP000316639">
    <property type="component" value="Unassembled WGS sequence"/>
</dbReference>
<feature type="domain" description="Glycoside hydrolase family 5" evidence="5">
    <location>
        <begin position="42"/>
        <end position="147"/>
    </location>
</feature>
<sequence length="593" mass="64920">MTRLIVALALLLPHVTAAAAAAPDGQWFDGAEVRVSDGVFRDAHGREVVLRGFNVSGTSKLAEHKGLPFASLEEARSSAVAMRKLTGANAVRFLVTWAWIEPQPRQIDHAYLDRVAEQVGAFTDQGIRVYVDFHQDLYSRYLFNPGSWYTGDGAPEWVVRAGGYPKEYCGICVHWGQNMKKNKAVLDATYDFWHNREVTTAAGPIRIRDEFVHAAGEALGHLKSAMSAEAFRLVLGANPLNEPYAGRYDDGQTSLAWERDLLWPFYQHFRQRMDDVGWADKAAFVEPLVFWNQNVGFFAEPGGFDLVPPLGDRFVFNSHFYDGKAQSGVLKPGKARDGEYSVDFSRIRDRAAAMGTTGIVSEFGHPVSGFTSDKNTSVLKGMYQALDSRVPGARWWSEAAASGPVLSGSQWHWDINYGRHKELMNNNPDKVLTDGDAMNDEHFSAVRLDGGPVLNVDGRVVDRMFPRAVAGKTIAFTYEDRAQDGKNVLSWNQIPASMPAVKALVGAGQFGVLVWRSNGVAAPTELHLPASFSSPTVVSDVPSTVAPEPGTPGVQRLLLSTQDTGLHFALVTNSAGPVEAARAELATWVRTVG</sequence>
<keyword evidence="4" id="KW-0732">Signal</keyword>
<keyword evidence="7" id="KW-1185">Reference proteome</keyword>
<dbReference type="PANTHER" id="PTHR31308">
    <property type="match status" value="1"/>
</dbReference>
<dbReference type="InterPro" id="IPR017853">
    <property type="entry name" value="GH"/>
</dbReference>
<keyword evidence="1 3" id="KW-0378">Hydrolase</keyword>
<dbReference type="Pfam" id="PF00150">
    <property type="entry name" value="Cellulase"/>
    <property type="match status" value="1"/>
</dbReference>
<feature type="chain" id="PRO_5021800265" evidence="4">
    <location>
        <begin position="20"/>
        <end position="593"/>
    </location>
</feature>
<dbReference type="EMBL" id="VOBR01000011">
    <property type="protein sequence ID" value="TWP50639.1"/>
    <property type="molecule type" value="Genomic_DNA"/>
</dbReference>
<dbReference type="RefSeq" id="WP_146353359.1">
    <property type="nucleotide sequence ID" value="NZ_VOBR01000011.1"/>
</dbReference>
<dbReference type="Gene3D" id="3.20.20.80">
    <property type="entry name" value="Glycosidases"/>
    <property type="match status" value="1"/>
</dbReference>
<comment type="caution">
    <text evidence="6">The sequence shown here is derived from an EMBL/GenBank/DDBJ whole genome shotgun (WGS) entry which is preliminary data.</text>
</comment>
<organism evidence="6 7">
    <name type="scientific">Lentzea tibetensis</name>
    <dbReference type="NCBI Taxonomy" id="2591470"/>
    <lineage>
        <taxon>Bacteria</taxon>
        <taxon>Bacillati</taxon>
        <taxon>Actinomycetota</taxon>
        <taxon>Actinomycetes</taxon>
        <taxon>Pseudonocardiales</taxon>
        <taxon>Pseudonocardiaceae</taxon>
        <taxon>Lentzea</taxon>
    </lineage>
</organism>
<evidence type="ECO:0000259" key="5">
    <source>
        <dbReference type="Pfam" id="PF00150"/>
    </source>
</evidence>
<evidence type="ECO:0000313" key="7">
    <source>
        <dbReference type="Proteomes" id="UP000316639"/>
    </source>
</evidence>
<dbReference type="SUPFAM" id="SSF51445">
    <property type="entry name" value="(Trans)glycosidases"/>
    <property type="match status" value="1"/>
</dbReference>
<feature type="signal peptide" evidence="4">
    <location>
        <begin position="1"/>
        <end position="19"/>
    </location>
</feature>
<dbReference type="GO" id="GO:0000272">
    <property type="term" value="P:polysaccharide catabolic process"/>
    <property type="evidence" value="ECO:0007669"/>
    <property type="project" value="InterPro"/>
</dbReference>
<evidence type="ECO:0000256" key="2">
    <source>
        <dbReference type="ARBA" id="ARBA00023295"/>
    </source>
</evidence>
<reference evidence="6 7" key="1">
    <citation type="submission" date="2019-07" db="EMBL/GenBank/DDBJ databases">
        <title>Lentzea xizangensis sp. nov., isolated from Qinghai-Tibetan Plateau Soils.</title>
        <authorList>
            <person name="Huang J."/>
        </authorList>
    </citation>
    <scope>NUCLEOTIDE SEQUENCE [LARGE SCALE GENOMIC DNA]</scope>
    <source>
        <strain evidence="6 7">FXJ1.1311</strain>
    </source>
</reference>
<evidence type="ECO:0000256" key="4">
    <source>
        <dbReference type="SAM" id="SignalP"/>
    </source>
</evidence>
<dbReference type="OrthoDB" id="4771662at2"/>
<dbReference type="InterPro" id="IPR052066">
    <property type="entry name" value="Glycosphingolipid_Hydrolases"/>
</dbReference>
<dbReference type="GO" id="GO:0008422">
    <property type="term" value="F:beta-glucosidase activity"/>
    <property type="evidence" value="ECO:0007669"/>
    <property type="project" value="TreeGrafter"/>
</dbReference>
<keyword evidence="2 3" id="KW-0326">Glycosidase</keyword>
<dbReference type="InterPro" id="IPR001547">
    <property type="entry name" value="Glyco_hydro_5"/>
</dbReference>
<evidence type="ECO:0000313" key="6">
    <source>
        <dbReference type="EMBL" id="TWP50639.1"/>
    </source>
</evidence>
<evidence type="ECO:0000256" key="3">
    <source>
        <dbReference type="RuleBase" id="RU361153"/>
    </source>
</evidence>
<dbReference type="PANTHER" id="PTHR31308:SF5">
    <property type="entry name" value="ERGOSTERYL-BETA-GLUCOSIDASE"/>
    <property type="match status" value="1"/>
</dbReference>
<comment type="similarity">
    <text evidence="3">Belongs to the glycosyl hydrolase 5 (cellulase A) family.</text>
</comment>
<name>A0A563ESJ0_9PSEU</name>
<evidence type="ECO:0000256" key="1">
    <source>
        <dbReference type="ARBA" id="ARBA00022801"/>
    </source>
</evidence>
<proteinExistence type="inferred from homology"/>